<dbReference type="SMART" id="SM00388">
    <property type="entry name" value="HisKA"/>
    <property type="match status" value="1"/>
</dbReference>
<dbReference type="FunFam" id="1.10.287.130:FF:000001">
    <property type="entry name" value="Two-component sensor histidine kinase"/>
    <property type="match status" value="1"/>
</dbReference>
<keyword evidence="6" id="KW-0597">Phosphoprotein</keyword>
<keyword evidence="14 15" id="KW-0472">Membrane</keyword>
<keyword evidence="5" id="KW-1003">Cell membrane</keyword>
<evidence type="ECO:0000313" key="17">
    <source>
        <dbReference type="EMBL" id="PCJ42775.1"/>
    </source>
</evidence>
<comment type="caution">
    <text evidence="17">The sequence shown here is derived from an EMBL/GenBank/DDBJ whole genome shotgun (WGS) entry which is preliminary data.</text>
</comment>
<dbReference type="GO" id="GO:0005524">
    <property type="term" value="F:ATP binding"/>
    <property type="evidence" value="ECO:0007669"/>
    <property type="project" value="UniProtKB-KW"/>
</dbReference>
<protein>
    <recommendedName>
        <fullName evidence="3">histidine kinase</fullName>
        <ecNumber evidence="3">2.7.13.3</ecNumber>
    </recommendedName>
</protein>
<evidence type="ECO:0000256" key="7">
    <source>
        <dbReference type="ARBA" id="ARBA00022679"/>
    </source>
</evidence>
<dbReference type="Gene3D" id="3.30.565.10">
    <property type="entry name" value="Histidine kinase-like ATPase, C-terminal domain"/>
    <property type="match status" value="1"/>
</dbReference>
<evidence type="ECO:0000313" key="18">
    <source>
        <dbReference type="Proteomes" id="UP000228987"/>
    </source>
</evidence>
<dbReference type="InterPro" id="IPR003661">
    <property type="entry name" value="HisK_dim/P_dom"/>
</dbReference>
<accession>A0A2A5CH01</accession>
<dbReference type="Pfam" id="PF02518">
    <property type="entry name" value="HATPase_c"/>
    <property type="match status" value="1"/>
</dbReference>
<comment type="subcellular location">
    <subcellularLocation>
        <location evidence="2">Cell membrane</location>
    </subcellularLocation>
</comment>
<keyword evidence="12 15" id="KW-1133">Transmembrane helix</keyword>
<dbReference type="FunFam" id="3.30.565.10:FF:000006">
    <property type="entry name" value="Sensor histidine kinase WalK"/>
    <property type="match status" value="1"/>
</dbReference>
<dbReference type="GO" id="GO:0000155">
    <property type="term" value="F:phosphorelay sensor kinase activity"/>
    <property type="evidence" value="ECO:0007669"/>
    <property type="project" value="InterPro"/>
</dbReference>
<dbReference type="InterPro" id="IPR003594">
    <property type="entry name" value="HATPase_dom"/>
</dbReference>
<evidence type="ECO:0000256" key="1">
    <source>
        <dbReference type="ARBA" id="ARBA00000085"/>
    </source>
</evidence>
<reference evidence="18" key="1">
    <citation type="submission" date="2017-08" db="EMBL/GenBank/DDBJ databases">
        <title>A dynamic microbial community with high functional redundancy inhabits the cold, oxic subseafloor aquifer.</title>
        <authorList>
            <person name="Tully B.J."/>
            <person name="Wheat C.G."/>
            <person name="Glazer B.T."/>
            <person name="Huber J.A."/>
        </authorList>
    </citation>
    <scope>NUCLEOTIDE SEQUENCE [LARGE SCALE GENOMIC DNA]</scope>
</reference>
<dbReference type="EMBL" id="NVWI01000002">
    <property type="protein sequence ID" value="PCJ42775.1"/>
    <property type="molecule type" value="Genomic_DNA"/>
</dbReference>
<name>A0A2A5CH01_9GAMM</name>
<evidence type="ECO:0000256" key="5">
    <source>
        <dbReference type="ARBA" id="ARBA00022475"/>
    </source>
</evidence>
<gene>
    <name evidence="17" type="primary">phoR</name>
    <name evidence="17" type="ORF">COA71_04540</name>
</gene>
<evidence type="ECO:0000256" key="6">
    <source>
        <dbReference type="ARBA" id="ARBA00022553"/>
    </source>
</evidence>
<feature type="domain" description="Histidine kinase" evidence="16">
    <location>
        <begin position="209"/>
        <end position="425"/>
    </location>
</feature>
<dbReference type="InterPro" id="IPR036097">
    <property type="entry name" value="HisK_dim/P_sf"/>
</dbReference>
<dbReference type="SMART" id="SM00387">
    <property type="entry name" value="HATPase_c"/>
    <property type="match status" value="1"/>
</dbReference>
<dbReference type="NCBIfam" id="TIGR02966">
    <property type="entry name" value="phoR_proteo"/>
    <property type="match status" value="1"/>
</dbReference>
<evidence type="ECO:0000256" key="14">
    <source>
        <dbReference type="ARBA" id="ARBA00023136"/>
    </source>
</evidence>
<organism evidence="17 18">
    <name type="scientific">SAR86 cluster bacterium</name>
    <dbReference type="NCBI Taxonomy" id="2030880"/>
    <lineage>
        <taxon>Bacteria</taxon>
        <taxon>Pseudomonadati</taxon>
        <taxon>Pseudomonadota</taxon>
        <taxon>Gammaproteobacteria</taxon>
        <taxon>SAR86 cluster</taxon>
    </lineage>
</organism>
<dbReference type="InterPro" id="IPR004358">
    <property type="entry name" value="Sig_transdc_His_kin-like_C"/>
</dbReference>
<dbReference type="GO" id="GO:0004721">
    <property type="term" value="F:phosphoprotein phosphatase activity"/>
    <property type="evidence" value="ECO:0007669"/>
    <property type="project" value="InterPro"/>
</dbReference>
<keyword evidence="10 17" id="KW-0418">Kinase</keyword>
<keyword evidence="13" id="KW-0902">Two-component regulatory system</keyword>
<evidence type="ECO:0000256" key="2">
    <source>
        <dbReference type="ARBA" id="ARBA00004236"/>
    </source>
</evidence>
<evidence type="ECO:0000256" key="12">
    <source>
        <dbReference type="ARBA" id="ARBA00022989"/>
    </source>
</evidence>
<evidence type="ECO:0000256" key="13">
    <source>
        <dbReference type="ARBA" id="ARBA00023012"/>
    </source>
</evidence>
<dbReference type="Proteomes" id="UP000228987">
    <property type="component" value="Unassembled WGS sequence"/>
</dbReference>
<dbReference type="GO" id="GO:0005886">
    <property type="term" value="C:plasma membrane"/>
    <property type="evidence" value="ECO:0007669"/>
    <property type="project" value="UniProtKB-SubCell"/>
</dbReference>
<keyword evidence="11" id="KW-0067">ATP-binding</keyword>
<evidence type="ECO:0000256" key="11">
    <source>
        <dbReference type="ARBA" id="ARBA00022840"/>
    </source>
</evidence>
<dbReference type="Pfam" id="PF11808">
    <property type="entry name" value="PhoR"/>
    <property type="match status" value="1"/>
</dbReference>
<dbReference type="PROSITE" id="PS50109">
    <property type="entry name" value="HIS_KIN"/>
    <property type="match status" value="1"/>
</dbReference>
<evidence type="ECO:0000256" key="8">
    <source>
        <dbReference type="ARBA" id="ARBA00022692"/>
    </source>
</evidence>
<dbReference type="PRINTS" id="PR00344">
    <property type="entry name" value="BCTRLSENSOR"/>
</dbReference>
<evidence type="ECO:0000256" key="10">
    <source>
        <dbReference type="ARBA" id="ARBA00022777"/>
    </source>
</evidence>
<evidence type="ECO:0000259" key="16">
    <source>
        <dbReference type="PROSITE" id="PS50109"/>
    </source>
</evidence>
<sequence>MLGGIKFELKIFSIGLLVALFCSWLSGQSSLCILTLLIIYFLWHLRSAWTFFIWVDRGMKKPPPKLIGFWHELFNTLAQRRQQQIKSVKRMRLAVKRTSQLTHAIDEGIVVLKKDLSLSWWNSTAKIQLGFQASDRGHLLTSLIREPKLINFLSQKKLAGRVELPSKVNPAKWLMFTASRFGDGDIALVVSDITPLKNAERLRKEFVGNVSHELRTPITVLRGYLETLTDGIIIDNPQVQKACEQMSEQVIRMQDLADDLIVLSKLESQSDIIEKTRIKLFPLLGSLIDEAKIMSEEQYNFTLDCPADIYLMAQESDLHSAIGNLLFNAVNHNPDGANINVRVIDDGISVKISVKDNGIGISADAIPRLTERFYRTDSSRNSNVGGSGLGLAIVKHVLGRYDGNLEINSRLGEGAEFICSFPCVDNR</sequence>
<evidence type="ECO:0000256" key="15">
    <source>
        <dbReference type="SAM" id="Phobius"/>
    </source>
</evidence>
<dbReference type="InterPro" id="IPR014310">
    <property type="entry name" value="Sig_transdc_His_kinase_PhoR"/>
</dbReference>
<evidence type="ECO:0000256" key="3">
    <source>
        <dbReference type="ARBA" id="ARBA00012438"/>
    </source>
</evidence>
<dbReference type="InterPro" id="IPR050351">
    <property type="entry name" value="BphY/WalK/GraS-like"/>
</dbReference>
<dbReference type="InterPro" id="IPR021766">
    <property type="entry name" value="PhoR_N"/>
</dbReference>
<feature type="transmembrane region" description="Helical" evidence="15">
    <location>
        <begin position="7"/>
        <end position="27"/>
    </location>
</feature>
<keyword evidence="7" id="KW-0808">Transferase</keyword>
<dbReference type="InterPro" id="IPR005467">
    <property type="entry name" value="His_kinase_dom"/>
</dbReference>
<evidence type="ECO:0000256" key="9">
    <source>
        <dbReference type="ARBA" id="ARBA00022741"/>
    </source>
</evidence>
<keyword evidence="9" id="KW-0547">Nucleotide-binding</keyword>
<dbReference type="InterPro" id="IPR036890">
    <property type="entry name" value="HATPase_C_sf"/>
</dbReference>
<proteinExistence type="predicted"/>
<dbReference type="Gene3D" id="1.10.287.130">
    <property type="match status" value="1"/>
</dbReference>
<dbReference type="PANTHER" id="PTHR45453">
    <property type="entry name" value="PHOSPHATE REGULON SENSOR PROTEIN PHOR"/>
    <property type="match status" value="1"/>
</dbReference>
<dbReference type="SUPFAM" id="SSF47384">
    <property type="entry name" value="Homodimeric domain of signal transducing histidine kinase"/>
    <property type="match status" value="1"/>
</dbReference>
<dbReference type="GO" id="GO:0016036">
    <property type="term" value="P:cellular response to phosphate starvation"/>
    <property type="evidence" value="ECO:0007669"/>
    <property type="project" value="TreeGrafter"/>
</dbReference>
<dbReference type="PANTHER" id="PTHR45453:SF1">
    <property type="entry name" value="PHOSPHATE REGULON SENSOR PROTEIN PHOR"/>
    <property type="match status" value="1"/>
</dbReference>
<dbReference type="CDD" id="cd00082">
    <property type="entry name" value="HisKA"/>
    <property type="match status" value="1"/>
</dbReference>
<keyword evidence="8 15" id="KW-0812">Transmembrane</keyword>
<dbReference type="AlphaFoldDB" id="A0A2A5CH01"/>
<dbReference type="SUPFAM" id="SSF55874">
    <property type="entry name" value="ATPase domain of HSP90 chaperone/DNA topoisomerase II/histidine kinase"/>
    <property type="match status" value="1"/>
</dbReference>
<comment type="catalytic activity">
    <reaction evidence="1">
        <text>ATP + protein L-histidine = ADP + protein N-phospho-L-histidine.</text>
        <dbReference type="EC" id="2.7.13.3"/>
    </reaction>
</comment>
<keyword evidence="4" id="KW-0813">Transport</keyword>
<evidence type="ECO:0000256" key="4">
    <source>
        <dbReference type="ARBA" id="ARBA00022448"/>
    </source>
</evidence>
<dbReference type="Pfam" id="PF00512">
    <property type="entry name" value="HisKA"/>
    <property type="match status" value="1"/>
</dbReference>
<dbReference type="EC" id="2.7.13.3" evidence="3"/>